<proteinExistence type="predicted"/>
<evidence type="ECO:0000313" key="2">
    <source>
        <dbReference type="Proteomes" id="UP000593573"/>
    </source>
</evidence>
<name>A0A7J8VSP9_9ROSI</name>
<reference evidence="1 2" key="1">
    <citation type="journal article" date="2019" name="Genome Biol. Evol.">
        <title>Insights into the evolution of the New World diploid cottons (Gossypium, subgenus Houzingenia) based on genome sequencing.</title>
        <authorList>
            <person name="Grover C.E."/>
            <person name="Arick M.A. 2nd"/>
            <person name="Thrash A."/>
            <person name="Conover J.L."/>
            <person name="Sanders W.S."/>
            <person name="Peterson D.G."/>
            <person name="Frelichowski J.E."/>
            <person name="Scheffler J.A."/>
            <person name="Scheffler B.E."/>
            <person name="Wendel J.F."/>
        </authorList>
    </citation>
    <scope>NUCLEOTIDE SEQUENCE [LARGE SCALE GENOMIC DNA]</scope>
    <source>
        <strain evidence="1">57</strain>
        <tissue evidence="1">Leaf</tissue>
    </source>
</reference>
<keyword evidence="2" id="KW-1185">Reference proteome</keyword>
<comment type="caution">
    <text evidence="1">The sequence shown here is derived from an EMBL/GenBank/DDBJ whole genome shotgun (WGS) entry which is preliminary data.</text>
</comment>
<gene>
    <name evidence="1" type="ORF">Goklo_002308</name>
</gene>
<dbReference type="Proteomes" id="UP000593573">
    <property type="component" value="Unassembled WGS sequence"/>
</dbReference>
<dbReference type="AlphaFoldDB" id="A0A7J8VSP9"/>
<accession>A0A7J8VSP9</accession>
<sequence length="38" mass="4587">MAWGRPLQCFDFYSPPNVIFYLLYVDAHRYVTPRMMST</sequence>
<organism evidence="1 2">
    <name type="scientific">Gossypium klotzschianum</name>
    <dbReference type="NCBI Taxonomy" id="34286"/>
    <lineage>
        <taxon>Eukaryota</taxon>
        <taxon>Viridiplantae</taxon>
        <taxon>Streptophyta</taxon>
        <taxon>Embryophyta</taxon>
        <taxon>Tracheophyta</taxon>
        <taxon>Spermatophyta</taxon>
        <taxon>Magnoliopsida</taxon>
        <taxon>eudicotyledons</taxon>
        <taxon>Gunneridae</taxon>
        <taxon>Pentapetalae</taxon>
        <taxon>rosids</taxon>
        <taxon>malvids</taxon>
        <taxon>Malvales</taxon>
        <taxon>Malvaceae</taxon>
        <taxon>Malvoideae</taxon>
        <taxon>Gossypium</taxon>
    </lineage>
</organism>
<dbReference type="EMBL" id="JABFAB010000012">
    <property type="protein sequence ID" value="MBA0665835.1"/>
    <property type="molecule type" value="Genomic_DNA"/>
</dbReference>
<evidence type="ECO:0000313" key="1">
    <source>
        <dbReference type="EMBL" id="MBA0665835.1"/>
    </source>
</evidence>
<protein>
    <submittedName>
        <fullName evidence="1">Uncharacterized protein</fullName>
    </submittedName>
</protein>